<feature type="domain" description="Protein kinase" evidence="6">
    <location>
        <begin position="570"/>
        <end position="839"/>
    </location>
</feature>
<dbReference type="InterPro" id="IPR000719">
    <property type="entry name" value="Prot_kinase_dom"/>
</dbReference>
<dbReference type="Gene3D" id="2.60.40.10">
    <property type="entry name" value="Immunoglobulins"/>
    <property type="match status" value="5"/>
</dbReference>
<organism evidence="8">
    <name type="scientific">Timema genevievae</name>
    <name type="common">Walking stick</name>
    <dbReference type="NCBI Taxonomy" id="629358"/>
    <lineage>
        <taxon>Eukaryota</taxon>
        <taxon>Metazoa</taxon>
        <taxon>Ecdysozoa</taxon>
        <taxon>Arthropoda</taxon>
        <taxon>Hexapoda</taxon>
        <taxon>Insecta</taxon>
        <taxon>Pterygota</taxon>
        <taxon>Neoptera</taxon>
        <taxon>Polyneoptera</taxon>
        <taxon>Phasmatodea</taxon>
        <taxon>Timematodea</taxon>
        <taxon>Timematoidea</taxon>
        <taxon>Timematidae</taxon>
        <taxon>Timema</taxon>
    </lineage>
</organism>
<feature type="domain" description="Ig-like" evidence="7">
    <location>
        <begin position="1055"/>
        <end position="1090"/>
    </location>
</feature>
<dbReference type="GO" id="GO:0009653">
    <property type="term" value="P:anatomical structure morphogenesis"/>
    <property type="evidence" value="ECO:0007669"/>
    <property type="project" value="UniProtKB-ARBA"/>
</dbReference>
<protein>
    <submittedName>
        <fullName evidence="8">Uncharacterized protein</fullName>
    </submittedName>
</protein>
<accession>A0A7R9JST8</accession>
<evidence type="ECO:0000259" key="7">
    <source>
        <dbReference type="PROSITE" id="PS50835"/>
    </source>
</evidence>
<keyword evidence="3" id="KW-1015">Disulfide bond</keyword>
<dbReference type="FunFam" id="2.60.40.10:FF:000107">
    <property type="entry name" value="Myosin, light chain kinase a"/>
    <property type="match status" value="1"/>
</dbReference>
<evidence type="ECO:0000256" key="3">
    <source>
        <dbReference type="ARBA" id="ARBA00023157"/>
    </source>
</evidence>
<dbReference type="SUPFAM" id="SSF56112">
    <property type="entry name" value="Protein kinase-like (PK-like)"/>
    <property type="match status" value="1"/>
</dbReference>
<evidence type="ECO:0000259" key="6">
    <source>
        <dbReference type="PROSITE" id="PS50011"/>
    </source>
</evidence>
<dbReference type="SUPFAM" id="SSF48726">
    <property type="entry name" value="Immunoglobulin"/>
    <property type="match status" value="4"/>
</dbReference>
<reference evidence="8" key="1">
    <citation type="submission" date="2020-11" db="EMBL/GenBank/DDBJ databases">
        <authorList>
            <person name="Tran Van P."/>
        </authorList>
    </citation>
    <scope>NUCLEOTIDE SEQUENCE</scope>
</reference>
<dbReference type="PANTHER" id="PTHR47633">
    <property type="entry name" value="IMMUNOGLOBULIN"/>
    <property type="match status" value="1"/>
</dbReference>
<dbReference type="Gene3D" id="1.10.510.10">
    <property type="entry name" value="Transferase(Phosphotransferase) domain 1"/>
    <property type="match status" value="1"/>
</dbReference>
<evidence type="ECO:0000256" key="1">
    <source>
        <dbReference type="ARBA" id="ARBA00006692"/>
    </source>
</evidence>
<dbReference type="PROSITE" id="PS50835">
    <property type="entry name" value="IG_LIKE"/>
    <property type="match status" value="2"/>
</dbReference>
<feature type="region of interest" description="Disordered" evidence="5">
    <location>
        <begin position="902"/>
        <end position="923"/>
    </location>
</feature>
<dbReference type="InterPro" id="IPR011009">
    <property type="entry name" value="Kinase-like_dom_sf"/>
</dbReference>
<dbReference type="GO" id="GO:0004672">
    <property type="term" value="F:protein kinase activity"/>
    <property type="evidence" value="ECO:0007669"/>
    <property type="project" value="InterPro"/>
</dbReference>
<dbReference type="InterPro" id="IPR007110">
    <property type="entry name" value="Ig-like_dom"/>
</dbReference>
<dbReference type="CDD" id="cd00063">
    <property type="entry name" value="FN3"/>
    <property type="match status" value="1"/>
</dbReference>
<dbReference type="GO" id="GO:0005524">
    <property type="term" value="F:ATP binding"/>
    <property type="evidence" value="ECO:0007669"/>
    <property type="project" value="InterPro"/>
</dbReference>
<feature type="domain" description="Ig-like" evidence="7">
    <location>
        <begin position="22"/>
        <end position="111"/>
    </location>
</feature>
<keyword evidence="2" id="KW-0677">Repeat</keyword>
<dbReference type="PROSITE" id="PS50011">
    <property type="entry name" value="PROTEIN_KINASE_DOM"/>
    <property type="match status" value="1"/>
</dbReference>
<dbReference type="InterPro" id="IPR013098">
    <property type="entry name" value="Ig_I-set"/>
</dbReference>
<dbReference type="InterPro" id="IPR036116">
    <property type="entry name" value="FN3_sf"/>
</dbReference>
<dbReference type="InterPro" id="IPR003961">
    <property type="entry name" value="FN3_dom"/>
</dbReference>
<dbReference type="PANTHER" id="PTHR47633:SF3">
    <property type="entry name" value="STRIATED MUSCLE PREFERENTIALLY EXPRESSED PROTEIN KINASE"/>
    <property type="match status" value="1"/>
</dbReference>
<evidence type="ECO:0000256" key="4">
    <source>
        <dbReference type="ARBA" id="ARBA00023319"/>
    </source>
</evidence>
<dbReference type="InterPro" id="IPR036179">
    <property type="entry name" value="Ig-like_dom_sf"/>
</dbReference>
<name>A0A7R9JST8_TIMGE</name>
<evidence type="ECO:0000256" key="2">
    <source>
        <dbReference type="ARBA" id="ARBA00022737"/>
    </source>
</evidence>
<dbReference type="SMART" id="SM00060">
    <property type="entry name" value="FN3"/>
    <property type="match status" value="1"/>
</dbReference>
<sequence length="1090" mass="126054">MLMLPMDLAGLLEENTQKVEPPEFLKRIGDCEVYKSMTAKFTACASGYPEPEFEWYRGDEKLYPSDRIRMEKEGSGLLRLSIANVDPSDVGRYRLRIFNPHGEASCEADLNYDSLDSRPKRPIGDQYTEYDKFRKSGAPLPLADKPIISRMTDRRLTLSWKPSIPIGSRVPVTYRVEMSEQPDGEWFTARTGYKPISVPPYQATLGEKSLARIPQVQHRCPICLPDYSPSSSCSPNSDLTFCKAWQQLAKAMITRALVLSTTKVEGPKLRIRSCACDISNLEPFRDYKFRIRVENKYGISDPSPFAITLRQKLEPDLPKFFPYLEPGIDFRPETSPYFPKDFDIEKPPHDGYAQAPRFLRQEHDTQYGVKNHNCNLFWFVYGYPKPKMTYYFEDQLIEPGGRYDFSYTRNGQATLFVNKMLDRDVGMYEAVASNEHGEARQRVRLDIAEYPEFITRPEETIIMIRRSGRLEARVIGVPYPEIKWYKDWQPLAPSSRIKILFREPDTHILQINDAICKDEGLYSISARNVAGSISNSVMIHIEESEQEYGYLTYSKGRDIKPKNKPLGDFYDIGDELGRGTQGITYHAVERLTGRNNICRNYAAKIMHGKSDLRPFMNNEIEIMNALNHRKLIRLYDAFTTDRSLTLITELYTSEGMKLDSLTLKFRAGGGELLDNLTKQPYLTESEVAGYIRQLLWGLEHMHDQNIAHLGLTVTHPGGDDLKICDFGLSRRLAYGKLASLDYGMPEYVAPEVANGDGVGLPADMWSVGIITYLLLSGISPFKGANDRETLTRVKDGKWEFHEDWWSKISAEAKDFIKLLLVYQSEGRMDVHVALRHPWLNFSDKMPASQYKINTDGLRNYYDSWRDWYHNASCRSWYRRRPLSGAFTHPSWMVYPPGHVYTPEPTPERTSREPKEPRTWEDRVPSREPLDYEVGNFKSESHYQYGPDTYLLQLRDTDFPVRLREYMKVAAKRGPGYSLSLADQNYDWRTPVIRERRRFTDVMDEEIDDERKERINQYGSAEVYSLRRLRRELGTRLDGHAEAEAIIEYKREGQPPFFREKPQQLPIVEDQPAELVCYAVGEPKPIVQWFK</sequence>
<dbReference type="Gene3D" id="3.30.200.20">
    <property type="entry name" value="Phosphorylase Kinase, domain 1"/>
    <property type="match status" value="1"/>
</dbReference>
<dbReference type="Pfam" id="PF00069">
    <property type="entry name" value="Pkinase"/>
    <property type="match status" value="1"/>
</dbReference>
<dbReference type="InterPro" id="IPR013783">
    <property type="entry name" value="Ig-like_fold"/>
</dbReference>
<dbReference type="AlphaFoldDB" id="A0A7R9JST8"/>
<dbReference type="SMART" id="SM00409">
    <property type="entry name" value="IG"/>
    <property type="match status" value="2"/>
</dbReference>
<dbReference type="FunFam" id="2.60.40.10:FF:001036">
    <property type="entry name" value="Muscle M-line assembly protein unc-89"/>
    <property type="match status" value="1"/>
</dbReference>
<evidence type="ECO:0000256" key="5">
    <source>
        <dbReference type="SAM" id="MobiDB-lite"/>
    </source>
</evidence>
<dbReference type="FunFam" id="2.60.40.10:FF:000796">
    <property type="entry name" value="Muscle M-line assembly protein unc-89"/>
    <property type="match status" value="1"/>
</dbReference>
<proteinExistence type="inferred from homology"/>
<comment type="similarity">
    <text evidence="1">Belongs to the protein kinase superfamily. CAMK Ser/Thr protein kinase family.</text>
</comment>
<dbReference type="SUPFAM" id="SSF49265">
    <property type="entry name" value="Fibronectin type III"/>
    <property type="match status" value="1"/>
</dbReference>
<keyword evidence="4" id="KW-0393">Immunoglobulin domain</keyword>
<gene>
    <name evidence="8" type="ORF">TGEB3V08_LOCUS2272</name>
</gene>
<dbReference type="GO" id="GO:0030154">
    <property type="term" value="P:cell differentiation"/>
    <property type="evidence" value="ECO:0007669"/>
    <property type="project" value="UniProtKB-ARBA"/>
</dbReference>
<dbReference type="InterPro" id="IPR003599">
    <property type="entry name" value="Ig_sub"/>
</dbReference>
<dbReference type="SMART" id="SM00220">
    <property type="entry name" value="S_TKc"/>
    <property type="match status" value="1"/>
</dbReference>
<evidence type="ECO:0000313" key="8">
    <source>
        <dbReference type="EMBL" id="CAD7588176.1"/>
    </source>
</evidence>
<feature type="compositionally biased region" description="Basic and acidic residues" evidence="5">
    <location>
        <begin position="905"/>
        <end position="923"/>
    </location>
</feature>
<dbReference type="EMBL" id="OE839678">
    <property type="protein sequence ID" value="CAD7588176.1"/>
    <property type="molecule type" value="Genomic_DNA"/>
</dbReference>
<dbReference type="Pfam" id="PF07679">
    <property type="entry name" value="I-set"/>
    <property type="match status" value="3"/>
</dbReference>